<evidence type="ECO:0000313" key="2">
    <source>
        <dbReference type="EMBL" id="KAF7310483.1"/>
    </source>
</evidence>
<feature type="compositionally biased region" description="Low complexity" evidence="1">
    <location>
        <begin position="434"/>
        <end position="448"/>
    </location>
</feature>
<reference evidence="2" key="1">
    <citation type="submission" date="2020-05" db="EMBL/GenBank/DDBJ databases">
        <title>Mycena genomes resolve the evolution of fungal bioluminescence.</title>
        <authorList>
            <person name="Tsai I.J."/>
        </authorList>
    </citation>
    <scope>NUCLEOTIDE SEQUENCE</scope>
    <source>
        <strain evidence="2">110903Hualien_Pintung</strain>
    </source>
</reference>
<dbReference type="EMBL" id="JACAZE010000007">
    <property type="protein sequence ID" value="KAF7310483.1"/>
    <property type="molecule type" value="Genomic_DNA"/>
</dbReference>
<feature type="compositionally biased region" description="Acidic residues" evidence="1">
    <location>
        <begin position="344"/>
        <end position="364"/>
    </location>
</feature>
<dbReference type="AlphaFoldDB" id="A0A8H6T2I6"/>
<keyword evidence="3" id="KW-1185">Reference proteome</keyword>
<accession>A0A8H6T2I6</accession>
<feature type="compositionally biased region" description="Polar residues" evidence="1">
    <location>
        <begin position="424"/>
        <end position="433"/>
    </location>
</feature>
<dbReference type="OrthoDB" id="3062090at2759"/>
<gene>
    <name evidence="2" type="ORF">HMN09_00590700</name>
</gene>
<feature type="region of interest" description="Disordered" evidence="1">
    <location>
        <begin position="420"/>
        <end position="603"/>
    </location>
</feature>
<protein>
    <submittedName>
        <fullName evidence="2">Uncharacterized protein</fullName>
    </submittedName>
</protein>
<feature type="region of interest" description="Disordered" evidence="1">
    <location>
        <begin position="311"/>
        <end position="381"/>
    </location>
</feature>
<evidence type="ECO:0000313" key="3">
    <source>
        <dbReference type="Proteomes" id="UP000613580"/>
    </source>
</evidence>
<evidence type="ECO:0000256" key="1">
    <source>
        <dbReference type="SAM" id="MobiDB-lite"/>
    </source>
</evidence>
<feature type="compositionally biased region" description="Pro residues" evidence="1">
    <location>
        <begin position="517"/>
        <end position="533"/>
    </location>
</feature>
<dbReference type="Proteomes" id="UP000613580">
    <property type="component" value="Unassembled WGS sequence"/>
</dbReference>
<name>A0A8H6T2I6_MYCCL</name>
<proteinExistence type="predicted"/>
<feature type="compositionally biased region" description="Polar residues" evidence="1">
    <location>
        <begin position="574"/>
        <end position="583"/>
    </location>
</feature>
<organism evidence="2 3">
    <name type="scientific">Mycena chlorophos</name>
    <name type="common">Agaric fungus</name>
    <name type="synonym">Agaricus chlorophos</name>
    <dbReference type="NCBI Taxonomy" id="658473"/>
    <lineage>
        <taxon>Eukaryota</taxon>
        <taxon>Fungi</taxon>
        <taxon>Dikarya</taxon>
        <taxon>Basidiomycota</taxon>
        <taxon>Agaricomycotina</taxon>
        <taxon>Agaricomycetes</taxon>
        <taxon>Agaricomycetidae</taxon>
        <taxon>Agaricales</taxon>
        <taxon>Marasmiineae</taxon>
        <taxon>Mycenaceae</taxon>
        <taxon>Mycena</taxon>
    </lineage>
</organism>
<feature type="compositionally biased region" description="Low complexity" evidence="1">
    <location>
        <begin position="457"/>
        <end position="478"/>
    </location>
</feature>
<feature type="compositionally biased region" description="Polar residues" evidence="1">
    <location>
        <begin position="483"/>
        <end position="492"/>
    </location>
</feature>
<comment type="caution">
    <text evidence="2">The sequence shown here is derived from an EMBL/GenBank/DDBJ whole genome shotgun (WGS) entry which is preliminary data.</text>
</comment>
<feature type="region of interest" description="Disordered" evidence="1">
    <location>
        <begin position="52"/>
        <end position="85"/>
    </location>
</feature>
<sequence>MAKNLTITIADALDWPLQDYRINTPASLFPRSAVRDDDDGFNNLLTPSGKWFQESAKTPSSANTFGFPVSPISPRSPRPNPRRKSAALSLYASPKTPLDKQKLRLRRYAAAEARLARLSGTDVDPPTVMELNVAALKFAVRALAVHLFDSQQALKAMQSGTRDRGARDSTRWMAEHHVQLLEALHVDLRKQLNKGTGKAGGKENEDQSENNLVRFLGSSTVVPVFTRKFRRERPPVSKAAAASAADRKRMMVGSPMQLSVSAPPQLQTPRNEWSWETRIRAVLLYPSPKPPQLPPASTETSDIVEFVPAHSRSTTETMLTTTTPTSDTFSTFDEPDTPLTELNDIFEEEEDEDDDEGDDDESLFEDYPTFTNDSALGSWKPAKPPPLATNFKPDLSYAWLADPSTWASPSGWKGDGWEVASPSHARSPSYTMEPSSASTISPASSYPYGFPSAGYIQQQPAPGQAASSSRTSRRQTTQPVPAASQNRSSFWNSIPGRHRSLKPVSATERESYARKPLPLPPIQVPQTAPPIGPSTPGRRKDKEKGLSFLSGLVRKGTVRGDERDRDSSAAEPSPTMSDASSAFSFGMGHNKLRKQQSLRRMGSNLSVANSVNVRA</sequence>
<feature type="compositionally biased region" description="Polar residues" evidence="1">
    <location>
        <begin position="55"/>
        <end position="64"/>
    </location>
</feature>
<feature type="compositionally biased region" description="Low complexity" evidence="1">
    <location>
        <begin position="311"/>
        <end position="331"/>
    </location>
</feature>
<feature type="compositionally biased region" description="Basic and acidic residues" evidence="1">
    <location>
        <begin position="558"/>
        <end position="568"/>
    </location>
</feature>